<feature type="region of interest" description="Disordered" evidence="10">
    <location>
        <begin position="1383"/>
        <end position="1466"/>
    </location>
</feature>
<dbReference type="PANTHER" id="PTHR12881:SF10">
    <property type="entry name" value="MEDIATOR OF RNA POLYMERASE II TRANSCRIPTION SUBUNIT 1"/>
    <property type="match status" value="1"/>
</dbReference>
<dbReference type="GO" id="GO:0016592">
    <property type="term" value="C:mediator complex"/>
    <property type="evidence" value="ECO:0007669"/>
    <property type="project" value="InterPro"/>
</dbReference>
<dbReference type="InterPro" id="IPR051999">
    <property type="entry name" value="Mediator_complex_subunit_1"/>
</dbReference>
<comment type="subcellular location">
    <subcellularLocation>
        <location evidence="1 9">Nucleus</location>
    </subcellularLocation>
</comment>
<evidence type="ECO:0000256" key="8">
    <source>
        <dbReference type="ARBA" id="ARBA00031254"/>
    </source>
</evidence>
<feature type="compositionally biased region" description="Basic and acidic residues" evidence="10">
    <location>
        <begin position="1227"/>
        <end position="1238"/>
    </location>
</feature>
<feature type="region of interest" description="Disordered" evidence="10">
    <location>
        <begin position="525"/>
        <end position="558"/>
    </location>
</feature>
<feature type="compositionally biased region" description="Low complexity" evidence="10">
    <location>
        <begin position="769"/>
        <end position="789"/>
    </location>
</feature>
<dbReference type="PANTHER" id="PTHR12881">
    <property type="entry name" value="MEDIATOR OF RNA POLYMERASE II TRANSCRIPTION SUBUNIT 1"/>
    <property type="match status" value="1"/>
</dbReference>
<comment type="function">
    <text evidence="9">Component of the Mediator complex, a coactivator involved in the regulated transcription of nearly all RNA polymerase II-dependent genes. Mediator functions as a bridge to convey information from gene-specific regulatory proteins to the basal RNA polymerase II transcription machinery. Mediator is recruited to promoters by direct interactions with regulatory proteins and serves as a scaffold for the assembly of a functional preinitiation complex with RNA polymerase II and the general transcription factors.</text>
</comment>
<dbReference type="GO" id="GO:0003712">
    <property type="term" value="F:transcription coregulator activity"/>
    <property type="evidence" value="ECO:0007669"/>
    <property type="project" value="InterPro"/>
</dbReference>
<evidence type="ECO:0000256" key="10">
    <source>
        <dbReference type="SAM" id="MobiDB-lite"/>
    </source>
</evidence>
<dbReference type="Proteomes" id="UP001159042">
    <property type="component" value="Unassembled WGS sequence"/>
</dbReference>
<accession>A0AAV8W9R4</accession>
<keyword evidence="5 9" id="KW-0010">Activator</keyword>
<sequence length="1466" mass="158339">MNRTQNNFLATLPGPSKEKTKDWQLEILMEKLRSKAAQYKTLPELSKSVRMTLLEKRYALDSVEKSQHQKCLDTLQHSIKVTSLQSMVERLESLTRQLGLKFVVEPSGVFISSDMFYLEIVLEPTGAVKDVKIHHEGKMEQQSCTELVNCLSRGDFADFTAQLEGFTSIYQLNAEKKVKCKAFTALESLETDLNTLAQLQAVMKEPFSLIHKSPVGILEKRRGGHPMRLTYFVSPYDLLNVEKKDIEPISIDSILSQSLGYSVTVCMEGSAAHKLQTTTLISINRNMNGKNTPSYSPVTAQNSAVIPACFVLKLNKPMPMCLSLVKQIQKIHPWTDIDSAPTQPLLNLIVSHSSNGKMESCNNRGLFVTLPDQNHCYFMTENKNMNGVMVTSIPFTHPAHVTSILMILREQALFNTTISSCVRPNSRQDFENMTMFEISALSPTHISVSLEHPMEESMATAEINLTDISNLECRIHNPGTPPPVNTPDTVSELASRILNKCLSLPVTLRTIIKLCEKQAMRRSHYGGGGPENFSLPLGPGDPGGHKGGPGPGLGDFSALGDKIIKQEPGATGHGMMMQAGGAAGGAGQGMFLNETMMASNFPNFPPSDGVLELTNILSDTTEKCGKRQKRRSDDLWKSGKRKVGTDDSDMMESSSCDSTSRSTPISQDIEVATPNSLLGFQTDLELDPVDILGGVDKTNTEFDTLEDIDDEDVKEVKIIKQEKAPDLIEKTMVTPNVSITPIPSSPTSSFSICNQDKRPGIEIIPVPQSPTTLLPSSITITPISSGQSKSSEDKAKDKRSSKSNRDDKSRLEKRKKRKRDESPMGPPEKVPPKQDPLTKPVTVSIKPTESPPATPTSPSMMRKYSASPTQNRTVSLSGKLSPSLIKSSIKSGQSPKHSPAHVPSSPKHSIPGISSPKHHGTSPKHPSASGSGKPSMSTLKSAANSPSNKSTSGDSKKTSSKDGSRDKDKKLSSPFGIVNSKTKASVKVKPLDLNMGEAPQEALLSPNASDPSKSNSSQARNRKGSLSAIVDKLKNAQHCDIATDLSNKSSSSGRDKTSVGAGKSNSSMKIGEAKNSEYMVKPSSDGIKITINKTRSKDASSAKSSNAPVSGSASKTGSPKIHTGLKPGVNSGPASKKPQQLQKSAVSNTGGATSYKTSSGSSTKTPSSGASKLSSATSVSKSAPKLSNSPKTSSSAADLSRNKDRLKPGKGQDKSLLYSRKSSPTPGRDEPDMYKPKLDPFGSNLMEGMMKQLDKNFQIPKLSARAADDKKKNEVNNVTAGTVDSRIFDMMTKNDMAVPKYPLAIPGSKMFENSIEQKIRNNVNSLNIMMASGGKAKEEEDKGKELPQNLSSSQGKEDSYKPDAKVFPSAAIAEPLGLSTKSLDLTSKFLAPAPRDERKDSRRGDGDALDFSNKSGAPTFPPIAFRQCSHSQVSGTQSSDQPEPAFGFTLHHRRRTHGRSLGGVEE</sequence>
<feature type="compositionally biased region" description="Basic and acidic residues" evidence="10">
    <location>
        <begin position="621"/>
        <end position="637"/>
    </location>
</feature>
<feature type="compositionally biased region" description="Low complexity" evidence="10">
    <location>
        <begin position="1149"/>
        <end position="1185"/>
    </location>
</feature>
<feature type="compositionally biased region" description="Polar residues" evidence="10">
    <location>
        <begin position="1137"/>
        <end position="1148"/>
    </location>
</feature>
<proteinExistence type="inferred from homology"/>
<feature type="compositionally biased region" description="Low complexity" evidence="10">
    <location>
        <begin position="651"/>
        <end position="663"/>
    </location>
</feature>
<evidence type="ECO:0000256" key="3">
    <source>
        <dbReference type="ARBA" id="ARBA00020612"/>
    </source>
</evidence>
<evidence type="ECO:0000259" key="11">
    <source>
        <dbReference type="Pfam" id="PF10744"/>
    </source>
</evidence>
<evidence type="ECO:0000313" key="12">
    <source>
        <dbReference type="EMBL" id="KAJ8922927.1"/>
    </source>
</evidence>
<comment type="similarity">
    <text evidence="2 9">Belongs to the Mediator complex subunit 1 family.</text>
</comment>
<evidence type="ECO:0000256" key="5">
    <source>
        <dbReference type="ARBA" id="ARBA00023159"/>
    </source>
</evidence>
<organism evidence="12 13">
    <name type="scientific">Exocentrus adspersus</name>
    <dbReference type="NCBI Taxonomy" id="1586481"/>
    <lineage>
        <taxon>Eukaryota</taxon>
        <taxon>Metazoa</taxon>
        <taxon>Ecdysozoa</taxon>
        <taxon>Arthropoda</taxon>
        <taxon>Hexapoda</taxon>
        <taxon>Insecta</taxon>
        <taxon>Pterygota</taxon>
        <taxon>Neoptera</taxon>
        <taxon>Endopterygota</taxon>
        <taxon>Coleoptera</taxon>
        <taxon>Polyphaga</taxon>
        <taxon>Cucujiformia</taxon>
        <taxon>Chrysomeloidea</taxon>
        <taxon>Cerambycidae</taxon>
        <taxon>Lamiinae</taxon>
        <taxon>Acanthocinini</taxon>
        <taxon>Exocentrus</taxon>
    </lineage>
</organism>
<keyword evidence="4 9" id="KW-0805">Transcription regulation</keyword>
<feature type="compositionally biased region" description="Basic and acidic residues" evidence="10">
    <location>
        <begin position="1200"/>
        <end position="1213"/>
    </location>
</feature>
<feature type="compositionally biased region" description="Polar residues" evidence="10">
    <location>
        <begin position="1186"/>
        <end position="1197"/>
    </location>
</feature>
<evidence type="ECO:0000256" key="4">
    <source>
        <dbReference type="ARBA" id="ARBA00023015"/>
    </source>
</evidence>
<feature type="region of interest" description="Disordered" evidence="10">
    <location>
        <begin position="761"/>
        <end position="1243"/>
    </location>
</feature>
<evidence type="ECO:0000256" key="7">
    <source>
        <dbReference type="ARBA" id="ARBA00023242"/>
    </source>
</evidence>
<evidence type="ECO:0000256" key="2">
    <source>
        <dbReference type="ARBA" id="ARBA00006210"/>
    </source>
</evidence>
<keyword evidence="6 9" id="KW-0804">Transcription</keyword>
<reference evidence="12 13" key="1">
    <citation type="journal article" date="2023" name="Insect Mol. Biol.">
        <title>Genome sequencing provides insights into the evolution of gene families encoding plant cell wall-degrading enzymes in longhorned beetles.</title>
        <authorList>
            <person name="Shin N.R."/>
            <person name="Okamura Y."/>
            <person name="Kirsch R."/>
            <person name="Pauchet Y."/>
        </authorList>
    </citation>
    <scope>NUCLEOTIDE SEQUENCE [LARGE SCALE GENOMIC DNA]</scope>
    <source>
        <strain evidence="12">EAD_L_NR</strain>
    </source>
</reference>
<feature type="compositionally biased region" description="Basic and acidic residues" evidence="10">
    <location>
        <begin position="954"/>
        <end position="971"/>
    </location>
</feature>
<dbReference type="EMBL" id="JANEYG010000005">
    <property type="protein sequence ID" value="KAJ8922927.1"/>
    <property type="molecule type" value="Genomic_DNA"/>
</dbReference>
<comment type="caution">
    <text evidence="12">The sequence shown here is derived from an EMBL/GenBank/DDBJ whole genome shotgun (WGS) entry which is preliminary data.</text>
</comment>
<feature type="compositionally biased region" description="Polar residues" evidence="10">
    <location>
        <begin position="1006"/>
        <end position="1019"/>
    </location>
</feature>
<keyword evidence="7 9" id="KW-0539">Nucleus</keyword>
<feature type="domain" description="Mediator complex subunit Med1" evidence="11">
    <location>
        <begin position="69"/>
        <end position="423"/>
    </location>
</feature>
<feature type="compositionally biased region" description="Polar residues" evidence="10">
    <location>
        <begin position="1106"/>
        <end position="1117"/>
    </location>
</feature>
<dbReference type="GO" id="GO:0045944">
    <property type="term" value="P:positive regulation of transcription by RNA polymerase II"/>
    <property type="evidence" value="ECO:0007669"/>
    <property type="project" value="UniProtKB-ARBA"/>
</dbReference>
<dbReference type="Pfam" id="PF10744">
    <property type="entry name" value="Med1"/>
    <property type="match status" value="1"/>
</dbReference>
<feature type="region of interest" description="Disordered" evidence="10">
    <location>
        <begin position="1333"/>
        <end position="1362"/>
    </location>
</feature>
<gene>
    <name evidence="12" type="ORF">NQ315_001471</name>
</gene>
<dbReference type="InterPro" id="IPR019680">
    <property type="entry name" value="Mediator_Med1"/>
</dbReference>
<evidence type="ECO:0000256" key="1">
    <source>
        <dbReference type="ARBA" id="ARBA00004123"/>
    </source>
</evidence>
<feature type="compositionally biased region" description="Polar residues" evidence="10">
    <location>
        <begin position="928"/>
        <end position="946"/>
    </location>
</feature>
<feature type="compositionally biased region" description="Basic and acidic residues" evidence="10">
    <location>
        <begin position="1335"/>
        <end position="1345"/>
    </location>
</feature>
<evidence type="ECO:0000313" key="13">
    <source>
        <dbReference type="Proteomes" id="UP001159042"/>
    </source>
</evidence>
<feature type="compositionally biased region" description="Basic and acidic residues" evidence="10">
    <location>
        <begin position="790"/>
        <end position="810"/>
    </location>
</feature>
<feature type="compositionally biased region" description="Gly residues" evidence="10">
    <location>
        <begin position="540"/>
        <end position="553"/>
    </location>
</feature>
<evidence type="ECO:0000256" key="9">
    <source>
        <dbReference type="RuleBase" id="RU364059"/>
    </source>
</evidence>
<protein>
    <recommendedName>
        <fullName evidence="3 9">Mediator of RNA polymerase II transcription subunit 1</fullName>
    </recommendedName>
    <alternativeName>
        <fullName evidence="8 9">Mediator complex subunit 1</fullName>
    </alternativeName>
</protein>
<name>A0AAV8W9R4_9CUCU</name>
<evidence type="ECO:0000256" key="6">
    <source>
        <dbReference type="ARBA" id="ARBA00023163"/>
    </source>
</evidence>
<feature type="compositionally biased region" description="Polar residues" evidence="10">
    <location>
        <begin position="1428"/>
        <end position="1441"/>
    </location>
</feature>
<feature type="compositionally biased region" description="Low complexity" evidence="10">
    <location>
        <begin position="875"/>
        <end position="892"/>
    </location>
</feature>
<keyword evidence="13" id="KW-1185">Reference proteome</keyword>
<feature type="compositionally biased region" description="Basic and acidic residues" evidence="10">
    <location>
        <begin position="1394"/>
        <end position="1406"/>
    </location>
</feature>
<feature type="region of interest" description="Disordered" evidence="10">
    <location>
        <begin position="621"/>
        <end position="664"/>
    </location>
</feature>